<accession>A0A7D4NXV1</accession>
<feature type="domain" description="Pirin C-terminal" evidence="5">
    <location>
        <begin position="177"/>
        <end position="278"/>
    </location>
</feature>
<dbReference type="InterPro" id="IPR008778">
    <property type="entry name" value="Pirin_C_dom"/>
</dbReference>
<dbReference type="Pfam" id="PF05726">
    <property type="entry name" value="Pirin_C"/>
    <property type="match status" value="1"/>
</dbReference>
<dbReference type="CDD" id="cd02909">
    <property type="entry name" value="cupin_pirin_N"/>
    <property type="match status" value="1"/>
</dbReference>
<feature type="binding site" evidence="2">
    <location>
        <position position="101"/>
    </location>
    <ligand>
        <name>Fe cation</name>
        <dbReference type="ChEBI" id="CHEBI:24875"/>
    </ligand>
</feature>
<feature type="binding site" evidence="2">
    <location>
        <position position="55"/>
    </location>
    <ligand>
        <name>Fe cation</name>
        <dbReference type="ChEBI" id="CHEBI:24875"/>
    </ligand>
</feature>
<dbReference type="EMBL" id="CP054020">
    <property type="protein sequence ID" value="QKI88798.1"/>
    <property type="molecule type" value="Genomic_DNA"/>
</dbReference>
<gene>
    <name evidence="6" type="ORF">HQN79_04065</name>
</gene>
<dbReference type="Proteomes" id="UP000504724">
    <property type="component" value="Chromosome"/>
</dbReference>
<comment type="cofactor">
    <cofactor evidence="2">
        <name>Fe cation</name>
        <dbReference type="ChEBI" id="CHEBI:24875"/>
    </cofactor>
    <text evidence="2">Binds 1 Fe cation per subunit.</text>
</comment>
<dbReference type="InterPro" id="IPR003829">
    <property type="entry name" value="Pirin_N_dom"/>
</dbReference>
<dbReference type="KEGG" id="txa:HQN79_04065"/>
<sequence>MLRKIRQVTLARPAMDGEGVALQRNALFDGRLDPFLMLDELKASPQDDVGAFPVHPHRGIQTLSYLIDGGMAHKDSMGNASEVLSGGLQWMHTGQGIEHAEIPKVDANGLWGFQFWLNVPRDEKYQAPQYQDMDASHLPWLQLDDLALKVVAGNWQFNGQEYRSDFQKLSGNAALADLNWQGQATLSVAAHEASLALYVISGKVLVNGDSEVPAGQLVQFSDAVSGSGEISLAGDASSRALIFKGEPIGEPIVHRGPFVMTSNREIEETLQAYRDGTLVKS</sequence>
<evidence type="ECO:0000259" key="5">
    <source>
        <dbReference type="Pfam" id="PF05726"/>
    </source>
</evidence>
<evidence type="ECO:0000256" key="3">
    <source>
        <dbReference type="RuleBase" id="RU003457"/>
    </source>
</evidence>
<organism evidence="6 7">
    <name type="scientific">Thiomicrorhabdus xiamenensis</name>
    <dbReference type="NCBI Taxonomy" id="2739063"/>
    <lineage>
        <taxon>Bacteria</taxon>
        <taxon>Pseudomonadati</taxon>
        <taxon>Pseudomonadota</taxon>
        <taxon>Gammaproteobacteria</taxon>
        <taxon>Thiotrichales</taxon>
        <taxon>Piscirickettsiaceae</taxon>
        <taxon>Thiomicrorhabdus</taxon>
    </lineage>
</organism>
<protein>
    <submittedName>
        <fullName evidence="6">Pirin family protein</fullName>
    </submittedName>
</protein>
<keyword evidence="2" id="KW-0479">Metal-binding</keyword>
<dbReference type="SUPFAM" id="SSF51182">
    <property type="entry name" value="RmlC-like cupins"/>
    <property type="match status" value="1"/>
</dbReference>
<dbReference type="GO" id="GO:0046872">
    <property type="term" value="F:metal ion binding"/>
    <property type="evidence" value="ECO:0007669"/>
    <property type="project" value="UniProtKB-KW"/>
</dbReference>
<dbReference type="AlphaFoldDB" id="A0A7D4NXV1"/>
<comment type="similarity">
    <text evidence="1 3">Belongs to the pirin family.</text>
</comment>
<dbReference type="InterPro" id="IPR014710">
    <property type="entry name" value="RmlC-like_jellyroll"/>
</dbReference>
<dbReference type="PIRSF" id="PIRSF006232">
    <property type="entry name" value="Pirin"/>
    <property type="match status" value="1"/>
</dbReference>
<reference evidence="6 7" key="1">
    <citation type="submission" date="2020-05" db="EMBL/GenBank/DDBJ databases">
        <title>Thiomicrorhabdus sediminis sp.nov. and Thiomicrorhabdus xiamenensis sp.nov., novel sulfur-oxidizing bacteria isolated from coastal sediment.</title>
        <authorList>
            <person name="Liu X."/>
        </authorList>
    </citation>
    <scope>NUCLEOTIDE SEQUENCE [LARGE SCALE GENOMIC DNA]</scope>
    <source>
        <strain evidence="6 7">G2</strain>
    </source>
</reference>
<feature type="domain" description="Pirin N-terminal" evidence="4">
    <location>
        <begin position="31"/>
        <end position="117"/>
    </location>
</feature>
<proteinExistence type="inferred from homology"/>
<keyword evidence="7" id="KW-1185">Reference proteome</keyword>
<dbReference type="InterPro" id="IPR012093">
    <property type="entry name" value="Pirin"/>
</dbReference>
<dbReference type="PANTHER" id="PTHR13903">
    <property type="entry name" value="PIRIN-RELATED"/>
    <property type="match status" value="1"/>
</dbReference>
<evidence type="ECO:0000256" key="2">
    <source>
        <dbReference type="PIRSR" id="PIRSR006232-1"/>
    </source>
</evidence>
<evidence type="ECO:0000313" key="6">
    <source>
        <dbReference type="EMBL" id="QKI88798.1"/>
    </source>
</evidence>
<feature type="binding site" evidence="2">
    <location>
        <position position="57"/>
    </location>
    <ligand>
        <name>Fe cation</name>
        <dbReference type="ChEBI" id="CHEBI:24875"/>
    </ligand>
</feature>
<dbReference type="Pfam" id="PF02678">
    <property type="entry name" value="Pirin"/>
    <property type="match status" value="1"/>
</dbReference>
<evidence type="ECO:0000313" key="7">
    <source>
        <dbReference type="Proteomes" id="UP000504724"/>
    </source>
</evidence>
<keyword evidence="2" id="KW-0408">Iron</keyword>
<feature type="binding site" evidence="2">
    <location>
        <position position="99"/>
    </location>
    <ligand>
        <name>Fe cation</name>
        <dbReference type="ChEBI" id="CHEBI:24875"/>
    </ligand>
</feature>
<dbReference type="InterPro" id="IPR011051">
    <property type="entry name" value="RmlC_Cupin_sf"/>
</dbReference>
<dbReference type="Gene3D" id="2.60.120.10">
    <property type="entry name" value="Jelly Rolls"/>
    <property type="match status" value="2"/>
</dbReference>
<dbReference type="PANTHER" id="PTHR13903:SF8">
    <property type="entry name" value="PIRIN"/>
    <property type="match status" value="1"/>
</dbReference>
<evidence type="ECO:0000256" key="1">
    <source>
        <dbReference type="ARBA" id="ARBA00008416"/>
    </source>
</evidence>
<name>A0A7D4NXV1_9GAMM</name>
<evidence type="ECO:0000259" key="4">
    <source>
        <dbReference type="Pfam" id="PF02678"/>
    </source>
</evidence>
<dbReference type="RefSeq" id="WP_173284411.1">
    <property type="nucleotide sequence ID" value="NZ_CP054020.1"/>
</dbReference>